<sequence length="566" mass="58824">MFDTLPGDLNRASRARALAHLAEREVDVLVIGGGITGAGIALDAATRGLSTALVEARDLASGTSGFSSKLVHGGLRYLAQGDVALAWESAVEREALMRRIAPHLVTPRAFLVPRFAHDRAARAHGGGPAAAGPLDGRLGDALSETGIRIADALRAASGLPGRVLPKPQRVSAREALLLAPALRERGLRGGLVYWDGAVEDDTRLVIALARTAARHGAHIATGCRVVRATDREAWIAAYADELRVRARTVINATGVWAAELAPGVELAPSRGTHLVFRSEIFGMPRAVLTAPVPGHFGRYVFVLPQANGLSYLGLTDEPAPGADGYAPGVPDDDIDFLLGVASESLAVPLTRADVLSAFSGLRPLIRAVTSHRGDAERPSAAASRQHLVLDAPGAPITVTGGKLTVYRKMAEDAVDAALRRLGEDPAVRPAVTKRVPVLGSPGSEHGPRGAAAARHRPTPESARRACARAAAAIWPVADAGETVDRLARVYGWEAERVAALAAADPDLAAEASPGSGITLAELAFGILAEGAATPADLLARRTRLALDPRVAAAAETAAGDLIERLA</sequence>
<feature type="domain" description="FAD dependent oxidoreductase" evidence="9">
    <location>
        <begin position="27"/>
        <end position="366"/>
    </location>
</feature>
<dbReference type="InterPro" id="IPR031656">
    <property type="entry name" value="DAO_C"/>
</dbReference>
<dbReference type="AlphaFoldDB" id="A0A852QYQ1"/>
<evidence type="ECO:0000256" key="3">
    <source>
        <dbReference type="ARBA" id="ARBA00022630"/>
    </source>
</evidence>
<evidence type="ECO:0000256" key="2">
    <source>
        <dbReference type="ARBA" id="ARBA00007330"/>
    </source>
</evidence>
<dbReference type="Gene3D" id="3.50.50.60">
    <property type="entry name" value="FAD/NAD(P)-binding domain"/>
    <property type="match status" value="1"/>
</dbReference>
<dbReference type="RefSeq" id="WP_185986683.1">
    <property type="nucleotide sequence ID" value="NZ_JACCBD010000001.1"/>
</dbReference>
<keyword evidence="4" id="KW-0319">Glycerol metabolism</keyword>
<name>A0A852QYQ1_9MICO</name>
<dbReference type="PROSITE" id="PS00977">
    <property type="entry name" value="FAD_G3PDH_1"/>
    <property type="match status" value="1"/>
</dbReference>
<comment type="similarity">
    <text evidence="2 7">Belongs to the FAD-dependent glycerol-3-phosphate dehydrogenase family.</text>
</comment>
<dbReference type="Pfam" id="PF01266">
    <property type="entry name" value="DAO"/>
    <property type="match status" value="1"/>
</dbReference>
<dbReference type="GO" id="GO:0004368">
    <property type="term" value="F:glycerol-3-phosphate dehydrogenase (quinone) activity"/>
    <property type="evidence" value="ECO:0007669"/>
    <property type="project" value="UniProtKB-EC"/>
</dbReference>
<dbReference type="InterPro" id="IPR036188">
    <property type="entry name" value="FAD/NAD-bd_sf"/>
</dbReference>
<comment type="cofactor">
    <cofactor evidence="1 7">
        <name>FAD</name>
        <dbReference type="ChEBI" id="CHEBI:57692"/>
    </cofactor>
</comment>
<dbReference type="InterPro" id="IPR038299">
    <property type="entry name" value="DAO_C_sf"/>
</dbReference>
<evidence type="ECO:0000259" key="10">
    <source>
        <dbReference type="Pfam" id="PF16901"/>
    </source>
</evidence>
<dbReference type="Proteomes" id="UP000586095">
    <property type="component" value="Unassembled WGS sequence"/>
</dbReference>
<proteinExistence type="inferred from homology"/>
<keyword evidence="6 7" id="KW-0560">Oxidoreductase</keyword>
<dbReference type="Pfam" id="PF16901">
    <property type="entry name" value="DAO_C"/>
    <property type="match status" value="1"/>
</dbReference>
<gene>
    <name evidence="11" type="ORF">BJ960_001284</name>
</gene>
<evidence type="ECO:0000256" key="5">
    <source>
        <dbReference type="ARBA" id="ARBA00022827"/>
    </source>
</evidence>
<evidence type="ECO:0000256" key="6">
    <source>
        <dbReference type="ARBA" id="ARBA00023002"/>
    </source>
</evidence>
<organism evidence="11 12">
    <name type="scientific">Leucobacter aridicollis</name>
    <dbReference type="NCBI Taxonomy" id="283878"/>
    <lineage>
        <taxon>Bacteria</taxon>
        <taxon>Bacillati</taxon>
        <taxon>Actinomycetota</taxon>
        <taxon>Actinomycetes</taxon>
        <taxon>Micrococcales</taxon>
        <taxon>Microbacteriaceae</taxon>
        <taxon>Leucobacter</taxon>
    </lineage>
</organism>
<accession>A0A852QYQ1</accession>
<evidence type="ECO:0000256" key="1">
    <source>
        <dbReference type="ARBA" id="ARBA00001974"/>
    </source>
</evidence>
<feature type="region of interest" description="Disordered" evidence="8">
    <location>
        <begin position="436"/>
        <end position="458"/>
    </location>
</feature>
<keyword evidence="5" id="KW-0274">FAD</keyword>
<evidence type="ECO:0000259" key="9">
    <source>
        <dbReference type="Pfam" id="PF01266"/>
    </source>
</evidence>
<evidence type="ECO:0000313" key="12">
    <source>
        <dbReference type="Proteomes" id="UP000586095"/>
    </source>
</evidence>
<protein>
    <recommendedName>
        <fullName evidence="7">Glycerol-3-phosphate dehydrogenase</fullName>
        <ecNumber evidence="7">1.1.5.3</ecNumber>
    </recommendedName>
</protein>
<dbReference type="PRINTS" id="PR01001">
    <property type="entry name" value="FADG3PDH"/>
</dbReference>
<keyword evidence="12" id="KW-1185">Reference proteome</keyword>
<dbReference type="GO" id="GO:0046168">
    <property type="term" value="P:glycerol-3-phosphate catabolic process"/>
    <property type="evidence" value="ECO:0007669"/>
    <property type="project" value="TreeGrafter"/>
</dbReference>
<dbReference type="Gene3D" id="1.10.8.870">
    <property type="entry name" value="Alpha-glycerophosphate oxidase, cap domain"/>
    <property type="match status" value="1"/>
</dbReference>
<keyword evidence="3 7" id="KW-0285">Flavoprotein</keyword>
<dbReference type="SUPFAM" id="SSF51905">
    <property type="entry name" value="FAD/NAD(P)-binding domain"/>
    <property type="match status" value="1"/>
</dbReference>
<evidence type="ECO:0000256" key="8">
    <source>
        <dbReference type="SAM" id="MobiDB-lite"/>
    </source>
</evidence>
<comment type="caution">
    <text evidence="11">The sequence shown here is derived from an EMBL/GenBank/DDBJ whole genome shotgun (WGS) entry which is preliminary data.</text>
</comment>
<comment type="catalytic activity">
    <reaction evidence="7">
        <text>a quinone + sn-glycerol 3-phosphate = dihydroxyacetone phosphate + a quinol</text>
        <dbReference type="Rhea" id="RHEA:18977"/>
        <dbReference type="ChEBI" id="CHEBI:24646"/>
        <dbReference type="ChEBI" id="CHEBI:57597"/>
        <dbReference type="ChEBI" id="CHEBI:57642"/>
        <dbReference type="ChEBI" id="CHEBI:132124"/>
        <dbReference type="EC" id="1.1.5.3"/>
    </reaction>
</comment>
<evidence type="ECO:0000256" key="7">
    <source>
        <dbReference type="RuleBase" id="RU361217"/>
    </source>
</evidence>
<dbReference type="InterPro" id="IPR006076">
    <property type="entry name" value="FAD-dep_OxRdtase"/>
</dbReference>
<dbReference type="EC" id="1.1.5.3" evidence="7"/>
<reference evidence="11 12" key="1">
    <citation type="submission" date="2020-07" db="EMBL/GenBank/DDBJ databases">
        <title>Sequencing the genomes of 1000 actinobacteria strains.</title>
        <authorList>
            <person name="Klenk H.-P."/>
        </authorList>
    </citation>
    <scope>NUCLEOTIDE SEQUENCE [LARGE SCALE GENOMIC DNA]</scope>
    <source>
        <strain evidence="11 12">DSM 17380</strain>
    </source>
</reference>
<feature type="domain" description="Alpha-glycerophosphate oxidase C-terminal" evidence="10">
    <location>
        <begin position="469"/>
        <end position="556"/>
    </location>
</feature>
<dbReference type="EMBL" id="JACCBD010000001">
    <property type="protein sequence ID" value="NYD26481.1"/>
    <property type="molecule type" value="Genomic_DNA"/>
</dbReference>
<dbReference type="Gene3D" id="3.30.9.10">
    <property type="entry name" value="D-Amino Acid Oxidase, subunit A, domain 2"/>
    <property type="match status" value="1"/>
</dbReference>
<dbReference type="PANTHER" id="PTHR11985:SF35">
    <property type="entry name" value="ANAEROBIC GLYCEROL-3-PHOSPHATE DEHYDROGENASE SUBUNIT A"/>
    <property type="match status" value="1"/>
</dbReference>
<evidence type="ECO:0000313" key="11">
    <source>
        <dbReference type="EMBL" id="NYD26481.1"/>
    </source>
</evidence>
<dbReference type="GO" id="GO:0006071">
    <property type="term" value="P:glycerol metabolic process"/>
    <property type="evidence" value="ECO:0007669"/>
    <property type="project" value="UniProtKB-KW"/>
</dbReference>
<dbReference type="InterPro" id="IPR000447">
    <property type="entry name" value="G3P_DH_FAD-dep"/>
</dbReference>
<dbReference type="PANTHER" id="PTHR11985">
    <property type="entry name" value="GLYCEROL-3-PHOSPHATE DEHYDROGENASE"/>
    <property type="match status" value="1"/>
</dbReference>
<dbReference type="GO" id="GO:0009331">
    <property type="term" value="C:glycerol-3-phosphate dehydrogenase (FAD) complex"/>
    <property type="evidence" value="ECO:0007669"/>
    <property type="project" value="UniProtKB-UniRule"/>
</dbReference>
<evidence type="ECO:0000256" key="4">
    <source>
        <dbReference type="ARBA" id="ARBA00022798"/>
    </source>
</evidence>